<protein>
    <recommendedName>
        <fullName evidence="4">PH domain-containing protein</fullName>
    </recommendedName>
</protein>
<name>A0A424WJB0_ALCXX</name>
<feature type="transmembrane region" description="Helical" evidence="1">
    <location>
        <begin position="47"/>
        <end position="67"/>
    </location>
</feature>
<comment type="caution">
    <text evidence="2">The sequence shown here is derived from an EMBL/GenBank/DDBJ whole genome shotgun (WGS) entry which is preliminary data.</text>
</comment>
<sequence length="255" mass="28416">MTQPPTLHTAQRPPRRKRTSLLVYVCLIISLVFVYLGTEMIRDGAEAGIPVTLFFGICAATGVLQIWPQLLQRDSRSAATMLVRYPGPLELKAAKGKLLVFSLLSAGFGGVILWMLLHESLPPLKQLILWPGAAFFLFGAVMLLVRAAKDGTSLRLGRDGFETQQVWNGRTIRWQDTSEFTVVRVSRAVPKLIVFDDAAVERAGTMGLNRHFVGRNSSLGETYGLTHEALAELLNAWRKRALEQDAIFTRWPDNQ</sequence>
<feature type="transmembrane region" description="Helical" evidence="1">
    <location>
        <begin position="98"/>
        <end position="116"/>
    </location>
</feature>
<keyword evidence="1" id="KW-0812">Transmembrane</keyword>
<dbReference type="RefSeq" id="WP_118931674.1">
    <property type="nucleotide sequence ID" value="NZ_CP061008.1"/>
</dbReference>
<organism evidence="2 3">
    <name type="scientific">Alcaligenes xylosoxydans xylosoxydans</name>
    <name type="common">Achromobacter xylosoxidans</name>
    <dbReference type="NCBI Taxonomy" id="85698"/>
    <lineage>
        <taxon>Bacteria</taxon>
        <taxon>Pseudomonadati</taxon>
        <taxon>Pseudomonadota</taxon>
        <taxon>Betaproteobacteria</taxon>
        <taxon>Burkholderiales</taxon>
        <taxon>Alcaligenaceae</taxon>
        <taxon>Achromobacter</taxon>
    </lineage>
</organism>
<evidence type="ECO:0000313" key="3">
    <source>
        <dbReference type="Proteomes" id="UP000285324"/>
    </source>
</evidence>
<evidence type="ECO:0000256" key="1">
    <source>
        <dbReference type="SAM" id="Phobius"/>
    </source>
</evidence>
<feature type="transmembrane region" description="Helical" evidence="1">
    <location>
        <begin position="21"/>
        <end position="41"/>
    </location>
</feature>
<gene>
    <name evidence="2" type="ORF">DY367_03370</name>
</gene>
<evidence type="ECO:0008006" key="4">
    <source>
        <dbReference type="Google" id="ProtNLM"/>
    </source>
</evidence>
<feature type="transmembrane region" description="Helical" evidence="1">
    <location>
        <begin position="128"/>
        <end position="148"/>
    </location>
</feature>
<keyword evidence="1" id="KW-0472">Membrane</keyword>
<evidence type="ECO:0000313" key="2">
    <source>
        <dbReference type="EMBL" id="RPJ93378.1"/>
    </source>
</evidence>
<accession>A0A424WJB0</accession>
<dbReference type="EMBL" id="QVXO01000003">
    <property type="protein sequence ID" value="RPJ93378.1"/>
    <property type="molecule type" value="Genomic_DNA"/>
</dbReference>
<reference evidence="2 3" key="1">
    <citation type="submission" date="2018-08" db="EMBL/GenBank/DDBJ databases">
        <title>Achromobacter xylosoxidans Genome sequencing and assembly.</title>
        <authorList>
            <person name="Wang R."/>
            <person name="Rensing C."/>
            <person name="Li Y."/>
        </authorList>
    </citation>
    <scope>NUCLEOTIDE SEQUENCE [LARGE SCALE GENOMIC DNA]</scope>
    <source>
        <strain evidence="2 3">GD003A</strain>
    </source>
</reference>
<keyword evidence="1" id="KW-1133">Transmembrane helix</keyword>
<dbReference type="OrthoDB" id="8653913at2"/>
<dbReference type="Proteomes" id="UP000285324">
    <property type="component" value="Unassembled WGS sequence"/>
</dbReference>
<proteinExistence type="predicted"/>
<dbReference type="AlphaFoldDB" id="A0A424WJB0"/>